<evidence type="ECO:0008006" key="4">
    <source>
        <dbReference type="Google" id="ProtNLM"/>
    </source>
</evidence>
<comment type="caution">
    <text evidence="2">The sequence shown here is derived from an EMBL/GenBank/DDBJ whole genome shotgun (WGS) entry which is preliminary data.</text>
</comment>
<proteinExistence type="predicted"/>
<protein>
    <recommendedName>
        <fullName evidence="4">Lipoprotein</fullName>
    </recommendedName>
</protein>
<gene>
    <name evidence="2" type="ORF">AN619_19870</name>
</gene>
<keyword evidence="3" id="KW-1185">Reference proteome</keyword>
<dbReference type="PROSITE" id="PS51257">
    <property type="entry name" value="PROKAR_LIPOPROTEIN"/>
    <property type="match status" value="1"/>
</dbReference>
<reference evidence="2 3" key="1">
    <citation type="submission" date="2015-12" db="EMBL/GenBank/DDBJ databases">
        <title>Draft genome sequence of the thermoanaerobe Thermotalea metallivorans, an isolate from the runoff channel of the Great Artesian Basin, Australia.</title>
        <authorList>
            <person name="Patel B.K."/>
        </authorList>
    </citation>
    <scope>NUCLEOTIDE SEQUENCE [LARGE SCALE GENOMIC DNA]</scope>
    <source>
        <strain evidence="2 3">B2-1</strain>
    </source>
</reference>
<dbReference type="AlphaFoldDB" id="A0A140L392"/>
<dbReference type="EMBL" id="LOEE01000042">
    <property type="protein sequence ID" value="KXG75017.1"/>
    <property type="molecule type" value="Genomic_DNA"/>
</dbReference>
<keyword evidence="1" id="KW-0732">Signal</keyword>
<organism evidence="2 3">
    <name type="scientific">Thermotalea metallivorans</name>
    <dbReference type="NCBI Taxonomy" id="520762"/>
    <lineage>
        <taxon>Bacteria</taxon>
        <taxon>Bacillati</taxon>
        <taxon>Bacillota</taxon>
        <taxon>Clostridia</taxon>
        <taxon>Peptostreptococcales</taxon>
        <taxon>Thermotaleaceae</taxon>
        <taxon>Thermotalea</taxon>
    </lineage>
</organism>
<name>A0A140L392_9FIRM</name>
<dbReference type="STRING" id="520762.AN619_19870"/>
<accession>A0A140L392</accession>
<dbReference type="Proteomes" id="UP000070456">
    <property type="component" value="Unassembled WGS sequence"/>
</dbReference>
<evidence type="ECO:0000256" key="1">
    <source>
        <dbReference type="SAM" id="SignalP"/>
    </source>
</evidence>
<feature type="signal peptide" evidence="1">
    <location>
        <begin position="1"/>
        <end position="23"/>
    </location>
</feature>
<sequence length="222" mass="25236">MKRKKLLFTGLFVFLAMAISACASTDVVGKFAKSSFQTLVEENKDMVFFDDKWQSWSIASPDGEKFLWSRDFSATNPDVAFEINGKPFIDAGLDVSKLPQEQYKYDAISGKLYILSEISGEKFIYSGEPTPSASFSLIVDKHRNFIGYHVKLDHYGIKVGDDHKFEWAKDMAKNDKDIVFVLNPQPLIKAGVDPTKVTGWIFTKVEDMDKEFDVFLKPFDLK</sequence>
<evidence type="ECO:0000313" key="3">
    <source>
        <dbReference type="Proteomes" id="UP000070456"/>
    </source>
</evidence>
<dbReference type="RefSeq" id="WP_068556531.1">
    <property type="nucleotide sequence ID" value="NZ_LOEE01000042.1"/>
</dbReference>
<evidence type="ECO:0000313" key="2">
    <source>
        <dbReference type="EMBL" id="KXG75017.1"/>
    </source>
</evidence>
<feature type="chain" id="PRO_5039441748" description="Lipoprotein" evidence="1">
    <location>
        <begin position="24"/>
        <end position="222"/>
    </location>
</feature>